<dbReference type="SMR" id="A2F5A7"/>
<evidence type="ECO:0000313" key="3">
    <source>
        <dbReference type="Proteomes" id="UP000001542"/>
    </source>
</evidence>
<feature type="region of interest" description="Disordered" evidence="1">
    <location>
        <begin position="1"/>
        <end position="24"/>
    </location>
</feature>
<dbReference type="InParanoid" id="A2F5A7"/>
<dbReference type="KEGG" id="tva:4757752"/>
<evidence type="ECO:0000313" key="2">
    <source>
        <dbReference type="EMBL" id="EAX99932.1"/>
    </source>
</evidence>
<feature type="compositionally biased region" description="Basic and acidic residues" evidence="1">
    <location>
        <begin position="13"/>
        <end position="24"/>
    </location>
</feature>
<dbReference type="EMBL" id="DS113620">
    <property type="protein sequence ID" value="EAX99932.1"/>
    <property type="molecule type" value="Genomic_DNA"/>
</dbReference>
<dbReference type="Proteomes" id="UP000001542">
    <property type="component" value="Unassembled WGS sequence"/>
</dbReference>
<gene>
    <name evidence="2" type="ORF">TVAG_159520</name>
</gene>
<sequence length="176" mass="20723">MSFLSSASGDEWEGNKPDVKEVSESTLRQFREKFENVQNENNLLKQNLENQIKKYNETKEEKKLLLAELKRVAKEYENAIAKAENIEKLINAEPPKKEAPVAADKEIRVQMSQIKALEKEINFKQTKIKEVRELLDNSQERWKSENTRLQQEYESLMKQNDLIKSQIELFTTEFTE</sequence>
<protein>
    <submittedName>
        <fullName evidence="2">Uncharacterized protein</fullName>
    </submittedName>
</protein>
<evidence type="ECO:0000256" key="1">
    <source>
        <dbReference type="SAM" id="MobiDB-lite"/>
    </source>
</evidence>
<organism evidence="2 3">
    <name type="scientific">Trichomonas vaginalis (strain ATCC PRA-98 / G3)</name>
    <dbReference type="NCBI Taxonomy" id="412133"/>
    <lineage>
        <taxon>Eukaryota</taxon>
        <taxon>Metamonada</taxon>
        <taxon>Parabasalia</taxon>
        <taxon>Trichomonadida</taxon>
        <taxon>Trichomonadidae</taxon>
        <taxon>Trichomonas</taxon>
    </lineage>
</organism>
<dbReference type="VEuPathDB" id="TrichDB:TVAGG3_0159920"/>
<keyword evidence="3" id="KW-1185">Reference proteome</keyword>
<reference evidence="2" key="1">
    <citation type="submission" date="2006-10" db="EMBL/GenBank/DDBJ databases">
        <authorList>
            <person name="Amadeo P."/>
            <person name="Zhao Q."/>
            <person name="Wortman J."/>
            <person name="Fraser-Liggett C."/>
            <person name="Carlton J."/>
        </authorList>
    </citation>
    <scope>NUCLEOTIDE SEQUENCE</scope>
    <source>
        <strain evidence="2">G3</strain>
    </source>
</reference>
<dbReference type="AlphaFoldDB" id="A2F5A7"/>
<dbReference type="VEuPathDB" id="TrichDB:TVAG_159520"/>
<dbReference type="RefSeq" id="XP_001312862.1">
    <property type="nucleotide sequence ID" value="XM_001312861.1"/>
</dbReference>
<accession>A2F5A7</accession>
<name>A2F5A7_TRIV3</name>
<proteinExistence type="predicted"/>
<reference evidence="2" key="2">
    <citation type="journal article" date="2007" name="Science">
        <title>Draft genome sequence of the sexually transmitted pathogen Trichomonas vaginalis.</title>
        <authorList>
            <person name="Carlton J.M."/>
            <person name="Hirt R.P."/>
            <person name="Silva J.C."/>
            <person name="Delcher A.L."/>
            <person name="Schatz M."/>
            <person name="Zhao Q."/>
            <person name="Wortman J.R."/>
            <person name="Bidwell S.L."/>
            <person name="Alsmark U.C.M."/>
            <person name="Besteiro S."/>
            <person name="Sicheritz-Ponten T."/>
            <person name="Noel C.J."/>
            <person name="Dacks J.B."/>
            <person name="Foster P.G."/>
            <person name="Simillion C."/>
            <person name="Van de Peer Y."/>
            <person name="Miranda-Saavedra D."/>
            <person name="Barton G.J."/>
            <person name="Westrop G.D."/>
            <person name="Mueller S."/>
            <person name="Dessi D."/>
            <person name="Fiori P.L."/>
            <person name="Ren Q."/>
            <person name="Paulsen I."/>
            <person name="Zhang H."/>
            <person name="Bastida-Corcuera F.D."/>
            <person name="Simoes-Barbosa A."/>
            <person name="Brown M.T."/>
            <person name="Hayes R.D."/>
            <person name="Mukherjee M."/>
            <person name="Okumura C.Y."/>
            <person name="Schneider R."/>
            <person name="Smith A.J."/>
            <person name="Vanacova S."/>
            <person name="Villalvazo M."/>
            <person name="Haas B.J."/>
            <person name="Pertea M."/>
            <person name="Feldblyum T.V."/>
            <person name="Utterback T.R."/>
            <person name="Shu C.L."/>
            <person name="Osoegawa K."/>
            <person name="de Jong P.J."/>
            <person name="Hrdy I."/>
            <person name="Horvathova L."/>
            <person name="Zubacova Z."/>
            <person name="Dolezal P."/>
            <person name="Malik S.B."/>
            <person name="Logsdon J.M. Jr."/>
            <person name="Henze K."/>
            <person name="Gupta A."/>
            <person name="Wang C.C."/>
            <person name="Dunne R.L."/>
            <person name="Upcroft J.A."/>
            <person name="Upcroft P."/>
            <person name="White O."/>
            <person name="Salzberg S.L."/>
            <person name="Tang P."/>
            <person name="Chiu C.-H."/>
            <person name="Lee Y.-S."/>
            <person name="Embley T.M."/>
            <person name="Coombs G.H."/>
            <person name="Mottram J.C."/>
            <person name="Tachezy J."/>
            <person name="Fraser-Liggett C.M."/>
            <person name="Johnson P.J."/>
        </authorList>
    </citation>
    <scope>NUCLEOTIDE SEQUENCE [LARGE SCALE GENOMIC DNA]</scope>
    <source>
        <strain evidence="2">G3</strain>
    </source>
</reference>